<organism evidence="2 3">
    <name type="scientific">Temnothorax curvispinosus</name>
    <dbReference type="NCBI Taxonomy" id="300111"/>
    <lineage>
        <taxon>Eukaryota</taxon>
        <taxon>Metazoa</taxon>
        <taxon>Ecdysozoa</taxon>
        <taxon>Arthropoda</taxon>
        <taxon>Hexapoda</taxon>
        <taxon>Insecta</taxon>
        <taxon>Pterygota</taxon>
        <taxon>Neoptera</taxon>
        <taxon>Endopterygota</taxon>
        <taxon>Hymenoptera</taxon>
        <taxon>Apocrita</taxon>
        <taxon>Aculeata</taxon>
        <taxon>Formicoidea</taxon>
        <taxon>Formicidae</taxon>
        <taxon>Myrmicinae</taxon>
        <taxon>Temnothorax</taxon>
    </lineage>
</organism>
<proteinExistence type="predicted"/>
<dbReference type="Proteomes" id="UP000504618">
    <property type="component" value="Unplaced"/>
</dbReference>
<feature type="region of interest" description="Disordered" evidence="1">
    <location>
        <begin position="342"/>
        <end position="366"/>
    </location>
</feature>
<protein>
    <submittedName>
        <fullName evidence="3">Uncharacterized protein LOC112455050</fullName>
    </submittedName>
</protein>
<dbReference type="GeneID" id="112455050"/>
<sequence>MLIPVAPERQANNEDTSMEDMKNTSANMETSIKILYERSPTPRPMQGRMKRRGGVQRSTRKRTSTQHRKTKKKATGVRKRWRISQCVKNQRRKRRQVIRDSGSEEDKSENNRDGVSDAIVKIERGRGDDECARVTGSCSAVDRETTRRSQLRAILAKMNPMSQSEGSQNGGCSGGSRADSERRQVSRIYEQLYGRPRVIGEEKTNETSTHNPGTKLTCAAGAELSCSRGRSRFREMERNPGASTKCDERRRRARIRREERRREWRKVKQADRRQSRLNSVLDASLGTELTGSMQPHASQSRPSYQGTTQMDRHEAKSTATTTRTDSVAIEGQIKAPTEALVGWDQSTASIQRSHNVRNPYATEGKQ</sequence>
<feature type="compositionally biased region" description="Polar residues" evidence="1">
    <location>
        <begin position="344"/>
        <end position="353"/>
    </location>
</feature>
<name>A0A6J1PRX0_9HYME</name>
<dbReference type="AlphaFoldDB" id="A0A6J1PRX0"/>
<gene>
    <name evidence="3" type="primary">LOC112455050</name>
</gene>
<accession>A0A6J1PRX0</accession>
<feature type="region of interest" description="Disordered" evidence="1">
    <location>
        <begin position="157"/>
        <end position="184"/>
    </location>
</feature>
<evidence type="ECO:0000256" key="1">
    <source>
        <dbReference type="SAM" id="MobiDB-lite"/>
    </source>
</evidence>
<evidence type="ECO:0000313" key="2">
    <source>
        <dbReference type="Proteomes" id="UP000504618"/>
    </source>
</evidence>
<feature type="region of interest" description="Disordered" evidence="1">
    <location>
        <begin position="1"/>
        <end position="117"/>
    </location>
</feature>
<evidence type="ECO:0000313" key="3">
    <source>
        <dbReference type="RefSeq" id="XP_024872509.1"/>
    </source>
</evidence>
<feature type="compositionally biased region" description="Polar residues" evidence="1">
    <location>
        <begin position="287"/>
        <end position="309"/>
    </location>
</feature>
<feature type="region of interest" description="Disordered" evidence="1">
    <location>
        <begin position="287"/>
        <end position="330"/>
    </location>
</feature>
<dbReference type="RefSeq" id="XP_024872509.1">
    <property type="nucleotide sequence ID" value="XM_025016741.1"/>
</dbReference>
<reference evidence="3" key="1">
    <citation type="submission" date="2025-08" db="UniProtKB">
        <authorList>
            <consortium name="RefSeq"/>
        </authorList>
    </citation>
    <scope>IDENTIFICATION</scope>
    <source>
        <tissue evidence="3">Whole body</tissue>
    </source>
</reference>
<feature type="compositionally biased region" description="Basic residues" evidence="1">
    <location>
        <begin position="48"/>
        <end position="82"/>
    </location>
</feature>
<feature type="compositionally biased region" description="Basic and acidic residues" evidence="1">
    <location>
        <begin position="97"/>
        <end position="117"/>
    </location>
</feature>
<keyword evidence="2" id="KW-1185">Reference proteome</keyword>